<gene>
    <name evidence="1" type="ORF">PGT21_016000</name>
</gene>
<dbReference type="Proteomes" id="UP000324748">
    <property type="component" value="Unassembled WGS sequence"/>
</dbReference>
<reference evidence="1 2" key="1">
    <citation type="submission" date="2019-05" db="EMBL/GenBank/DDBJ databases">
        <title>Emergence of the Ug99 lineage of the wheat stem rust pathogen through somatic hybridization.</title>
        <authorList>
            <person name="Li F."/>
            <person name="Upadhyaya N.M."/>
            <person name="Sperschneider J."/>
            <person name="Matny O."/>
            <person name="Nguyen-Phuc H."/>
            <person name="Mago R."/>
            <person name="Raley C."/>
            <person name="Miller M.E."/>
            <person name="Silverstein K.A.T."/>
            <person name="Henningsen E."/>
            <person name="Hirsch C.D."/>
            <person name="Visser B."/>
            <person name="Pretorius Z.A."/>
            <person name="Steffenson B.J."/>
            <person name="Schwessinger B."/>
            <person name="Dodds P.N."/>
            <person name="Figueroa M."/>
        </authorList>
    </citation>
    <scope>NUCLEOTIDE SEQUENCE [LARGE SCALE GENOMIC DNA]</scope>
    <source>
        <strain evidence="1">21-0</strain>
    </source>
</reference>
<evidence type="ECO:0000313" key="2">
    <source>
        <dbReference type="Proteomes" id="UP000324748"/>
    </source>
</evidence>
<organism evidence="1 2">
    <name type="scientific">Puccinia graminis f. sp. tritici</name>
    <dbReference type="NCBI Taxonomy" id="56615"/>
    <lineage>
        <taxon>Eukaryota</taxon>
        <taxon>Fungi</taxon>
        <taxon>Dikarya</taxon>
        <taxon>Basidiomycota</taxon>
        <taxon>Pucciniomycotina</taxon>
        <taxon>Pucciniomycetes</taxon>
        <taxon>Pucciniales</taxon>
        <taxon>Pucciniaceae</taxon>
        <taxon>Puccinia</taxon>
    </lineage>
</organism>
<name>A0A5B0MUX4_PUCGR</name>
<sequence length="148" mass="16497">MGCGQTERTARSFGSLRASHRLIRPLTDQAGTIESCSVETRQTALLFSFSFFLVSRSVAVGPSVPLHSNHVEYSREQINSETAHGPWVSFREMSTGHLAFFFCQLKKLPSPISLDKIQYLSHTCSSSVKLNAKIQDLLHGSEKKNHEC</sequence>
<protein>
    <submittedName>
        <fullName evidence="1">Uncharacterized protein</fullName>
    </submittedName>
</protein>
<proteinExistence type="predicted"/>
<accession>A0A5B0MUX4</accession>
<comment type="caution">
    <text evidence="1">The sequence shown here is derived from an EMBL/GenBank/DDBJ whole genome shotgun (WGS) entry which is preliminary data.</text>
</comment>
<keyword evidence="2" id="KW-1185">Reference proteome</keyword>
<dbReference type="EMBL" id="VSWC01000132">
    <property type="protein sequence ID" value="KAA1079560.1"/>
    <property type="molecule type" value="Genomic_DNA"/>
</dbReference>
<dbReference type="AlphaFoldDB" id="A0A5B0MUX4"/>
<evidence type="ECO:0000313" key="1">
    <source>
        <dbReference type="EMBL" id="KAA1079560.1"/>
    </source>
</evidence>